<proteinExistence type="predicted"/>
<organism evidence="2">
    <name type="scientific">Tanacetum cinerariifolium</name>
    <name type="common">Dalmatian daisy</name>
    <name type="synonym">Chrysanthemum cinerariifolium</name>
    <dbReference type="NCBI Taxonomy" id="118510"/>
    <lineage>
        <taxon>Eukaryota</taxon>
        <taxon>Viridiplantae</taxon>
        <taxon>Streptophyta</taxon>
        <taxon>Embryophyta</taxon>
        <taxon>Tracheophyta</taxon>
        <taxon>Spermatophyta</taxon>
        <taxon>Magnoliopsida</taxon>
        <taxon>eudicotyledons</taxon>
        <taxon>Gunneridae</taxon>
        <taxon>Pentapetalae</taxon>
        <taxon>asterids</taxon>
        <taxon>campanulids</taxon>
        <taxon>Asterales</taxon>
        <taxon>Asteraceae</taxon>
        <taxon>Asteroideae</taxon>
        <taxon>Anthemideae</taxon>
        <taxon>Anthemidinae</taxon>
        <taxon>Tanacetum</taxon>
    </lineage>
</organism>
<name>A0A699H1C3_TANCI</name>
<dbReference type="EMBL" id="BKCJ010087285">
    <property type="protein sequence ID" value="GEX05828.1"/>
    <property type="molecule type" value="Genomic_DNA"/>
</dbReference>
<dbReference type="CDD" id="cd09272">
    <property type="entry name" value="RNase_HI_RT_Ty1"/>
    <property type="match status" value="1"/>
</dbReference>
<reference evidence="2" key="1">
    <citation type="journal article" date="2019" name="Sci. Rep.">
        <title>Draft genome of Tanacetum cinerariifolium, the natural source of mosquito coil.</title>
        <authorList>
            <person name="Yamashiro T."/>
            <person name="Shiraishi A."/>
            <person name="Satake H."/>
            <person name="Nakayama K."/>
        </authorList>
    </citation>
    <scope>NUCLEOTIDE SEQUENCE</scope>
</reference>
<dbReference type="Pfam" id="PF13976">
    <property type="entry name" value="gag_pre-integrs"/>
    <property type="match status" value="1"/>
</dbReference>
<feature type="domain" description="GAG-pre-integrase" evidence="1">
    <location>
        <begin position="185"/>
        <end position="250"/>
    </location>
</feature>
<dbReference type="AlphaFoldDB" id="A0A699H1C3"/>
<protein>
    <submittedName>
        <fullName evidence="2">Zinc finger, CCHC-type</fullName>
    </submittedName>
</protein>
<accession>A0A699H1C3</accession>
<evidence type="ECO:0000313" key="2">
    <source>
        <dbReference type="EMBL" id="GEX05828.1"/>
    </source>
</evidence>
<gene>
    <name evidence="2" type="ORF">Tci_277803</name>
</gene>
<dbReference type="InterPro" id="IPR025724">
    <property type="entry name" value="GAG-pre-integrase_dom"/>
</dbReference>
<sequence>MLSVDDKLNYLEHPIPAPPVPAHVGQQVPPKALAAHVACVKGQKEIDGLMLMTMELDIQQNLENLGTYDMLQEFKTLFSQQAEQELLQISYIDNLERLGHVVSLNLVVSRILVSLRKEYDSFVQNYNMHGMGKTGLKGSKKLKPGALSLYVGNGHHAAVEAIGSFHLCLPSGLVDGIHEINLSNSNTNDSSMYAVSNKRAKLNLDSTLLWNCRLGHISKKRIKKLQQDGLLNSTDIKSFKNCVSCTSEKMAQKPYSHQVERAKDLLRLIHTNSIFASSSVKAEYIVTLDASKEAVWVRKFIYGLSIVPIIEEPIKMYCDNTGVVTIVNESGITKGARRYCTKVHYLCEVIEFGDVKIEKVHTDDNLANPFTKALLFPKHSVHTKNIGVLPATVLCKFVFLLVFG</sequence>
<evidence type="ECO:0000259" key="1">
    <source>
        <dbReference type="Pfam" id="PF13976"/>
    </source>
</evidence>
<comment type="caution">
    <text evidence="2">The sequence shown here is derived from an EMBL/GenBank/DDBJ whole genome shotgun (WGS) entry which is preliminary data.</text>
</comment>